<accession>A0A438HWI4</accession>
<sequence length="96" mass="10508">MAIIESLVEYIRGDFSKPKSSSRGNHAKSGGNKGLKSYIAAKEGSSKTSSGKEGMQLLKRNALNAMIDEKEKEGDAHVKLMQLLNALKIYPMPRMP</sequence>
<reference evidence="3 4" key="1">
    <citation type="journal article" date="2018" name="PLoS Genet.">
        <title>Population sequencing reveals clonal diversity and ancestral inbreeding in the grapevine cultivar Chardonnay.</title>
        <authorList>
            <person name="Roach M.J."/>
            <person name="Johnson D.L."/>
            <person name="Bohlmann J."/>
            <person name="van Vuuren H.J."/>
            <person name="Jones S.J."/>
            <person name="Pretorius I.S."/>
            <person name="Schmidt S.A."/>
            <person name="Borneman A.R."/>
        </authorList>
    </citation>
    <scope>NUCLEOTIDE SEQUENCE [LARGE SCALE GENOMIC DNA]</scope>
    <source>
        <strain evidence="4">cv. Chardonnay</strain>
        <strain evidence="3">I10V1</strain>
        <tissue evidence="3">Leaf</tissue>
    </source>
</reference>
<organism evidence="3 4">
    <name type="scientific">Vitis vinifera</name>
    <name type="common">Grape</name>
    <dbReference type="NCBI Taxonomy" id="29760"/>
    <lineage>
        <taxon>Eukaryota</taxon>
        <taxon>Viridiplantae</taxon>
        <taxon>Streptophyta</taxon>
        <taxon>Embryophyta</taxon>
        <taxon>Tracheophyta</taxon>
        <taxon>Spermatophyta</taxon>
        <taxon>Magnoliopsida</taxon>
        <taxon>eudicotyledons</taxon>
        <taxon>Gunneridae</taxon>
        <taxon>Pentapetalae</taxon>
        <taxon>rosids</taxon>
        <taxon>Vitales</taxon>
        <taxon>Vitaceae</taxon>
        <taxon>Viteae</taxon>
        <taxon>Vitis</taxon>
    </lineage>
</organism>
<dbReference type="EMBL" id="QGNW01001641">
    <property type="protein sequence ID" value="RVW34415.1"/>
    <property type="molecule type" value="Genomic_DNA"/>
</dbReference>
<evidence type="ECO:0000256" key="1">
    <source>
        <dbReference type="SAM" id="MobiDB-lite"/>
    </source>
</evidence>
<evidence type="ECO:0000313" key="4">
    <source>
        <dbReference type="Proteomes" id="UP000288805"/>
    </source>
</evidence>
<dbReference type="Proteomes" id="UP000288805">
    <property type="component" value="Unassembled WGS sequence"/>
</dbReference>
<name>A0A438HWI4_VITVI</name>
<feature type="compositionally biased region" description="Low complexity" evidence="1">
    <location>
        <begin position="42"/>
        <end position="54"/>
    </location>
</feature>
<dbReference type="AlphaFoldDB" id="A0A438HWI4"/>
<protein>
    <submittedName>
        <fullName evidence="3">Uncharacterized protein</fullName>
    </submittedName>
</protein>
<gene>
    <name evidence="3" type="ORF">CK203_034698</name>
    <name evidence="2" type="ORF">CK203_081419</name>
</gene>
<proteinExistence type="predicted"/>
<evidence type="ECO:0000313" key="2">
    <source>
        <dbReference type="EMBL" id="RVW34415.1"/>
    </source>
</evidence>
<dbReference type="EMBL" id="QGNW01000170">
    <property type="protein sequence ID" value="RVW88824.1"/>
    <property type="molecule type" value="Genomic_DNA"/>
</dbReference>
<evidence type="ECO:0000313" key="3">
    <source>
        <dbReference type="EMBL" id="RVW88824.1"/>
    </source>
</evidence>
<comment type="caution">
    <text evidence="3">The sequence shown here is derived from an EMBL/GenBank/DDBJ whole genome shotgun (WGS) entry which is preliminary data.</text>
</comment>
<feature type="region of interest" description="Disordered" evidence="1">
    <location>
        <begin position="15"/>
        <end position="55"/>
    </location>
</feature>